<keyword evidence="1" id="KW-0472">Membrane</keyword>
<dbReference type="AlphaFoldDB" id="A0A1U9VGR5"/>
<organism evidence="2 3">
    <name type="scientific">blood disease bacterium A2-HR MARDI</name>
    <dbReference type="NCBI Taxonomy" id="1944648"/>
    <lineage>
        <taxon>Bacteria</taxon>
        <taxon>Pseudomonadati</taxon>
        <taxon>Pseudomonadota</taxon>
        <taxon>Betaproteobacteria</taxon>
        <taxon>Burkholderiales</taxon>
        <taxon>Burkholderiaceae</taxon>
        <taxon>Ralstonia</taxon>
        <taxon>Ralstonia solanacearum species complex</taxon>
    </lineage>
</organism>
<proteinExistence type="predicted"/>
<name>A0A1U9VGR5_9RALS</name>
<protein>
    <submittedName>
        <fullName evidence="2">Uncharacterized protein</fullName>
    </submittedName>
</protein>
<gene>
    <name evidence="2" type="ORF">B0B51_07695</name>
</gene>
<evidence type="ECO:0000313" key="2">
    <source>
        <dbReference type="EMBL" id="AQW29872.1"/>
    </source>
</evidence>
<dbReference type="Proteomes" id="UP000189628">
    <property type="component" value="Chromosome"/>
</dbReference>
<evidence type="ECO:0000313" key="3">
    <source>
        <dbReference type="Proteomes" id="UP000189628"/>
    </source>
</evidence>
<dbReference type="EMBL" id="CP019911">
    <property type="protein sequence ID" value="AQW29872.1"/>
    <property type="molecule type" value="Genomic_DNA"/>
</dbReference>
<feature type="transmembrane region" description="Helical" evidence="1">
    <location>
        <begin position="23"/>
        <end position="45"/>
    </location>
</feature>
<reference evidence="2 3" key="1">
    <citation type="submission" date="2017-02" db="EMBL/GenBank/DDBJ databases">
        <title>Blood Disease Bacterium A2-HR MARDI.</title>
        <authorList>
            <person name="Badrun R."/>
            <person name="Abu Bakar N."/>
            <person name="Laboh R."/>
        </authorList>
    </citation>
    <scope>NUCLEOTIDE SEQUENCE [LARGE SCALE GENOMIC DNA]</scope>
    <source>
        <strain evidence="2 3">A2-HR MARDI</strain>
    </source>
</reference>
<keyword evidence="1" id="KW-0812">Transmembrane</keyword>
<evidence type="ECO:0000256" key="1">
    <source>
        <dbReference type="SAM" id="Phobius"/>
    </source>
</evidence>
<keyword evidence="1" id="KW-1133">Transmembrane helix</keyword>
<accession>A0A1U9VGR5</accession>
<sequence>MDFQNPWAGWDLTPPTARLDQFLAAYGGFHVCLAAVFVVYQKFWIAAPPQLRFLKMEPMNFWLLFTVPRRRLLPGATSWLPFTY</sequence>